<dbReference type="AlphaFoldDB" id="A0A1Y2PFN7"/>
<evidence type="ECO:0000256" key="1">
    <source>
        <dbReference type="ARBA" id="ARBA00011046"/>
    </source>
</evidence>
<proteinExistence type="inferred from homology"/>
<dbReference type="SUPFAM" id="SSF46785">
    <property type="entry name" value="Winged helix' DNA-binding domain"/>
    <property type="match status" value="1"/>
</dbReference>
<keyword evidence="2" id="KW-0805">Transcription regulation</keyword>
<sequence>MQLTNTEEKLMHYLWKREKALLKELLNDFPDPKPAKTTIATLLKRLTDKGIIAYNLVGVKREYYPLVAKKEYSSSSVSKLIKNFFNNSAVQLASFCTTENNLSEEELKELRNIIDQQLKDKSK</sequence>
<dbReference type="PIRSF" id="PIRSF019455">
    <property type="entry name" value="CopR_AtkY"/>
    <property type="match status" value="1"/>
</dbReference>
<dbReference type="OrthoDB" id="1098508at2"/>
<keyword evidence="6" id="KW-1185">Reference proteome</keyword>
<evidence type="ECO:0000313" key="5">
    <source>
        <dbReference type="EMBL" id="OSY89303.1"/>
    </source>
</evidence>
<comment type="similarity">
    <text evidence="1">Belongs to the BlaI transcriptional regulatory family.</text>
</comment>
<dbReference type="Gene3D" id="1.10.10.10">
    <property type="entry name" value="Winged helix-like DNA-binding domain superfamily/Winged helix DNA-binding domain"/>
    <property type="match status" value="1"/>
</dbReference>
<evidence type="ECO:0000256" key="4">
    <source>
        <dbReference type="ARBA" id="ARBA00023163"/>
    </source>
</evidence>
<dbReference type="EMBL" id="LAPZ01000001">
    <property type="protein sequence ID" value="OSY89303.1"/>
    <property type="molecule type" value="Genomic_DNA"/>
</dbReference>
<dbReference type="InParanoid" id="A0A1Y2PFN7"/>
<accession>A0A1Y2PFN7</accession>
<evidence type="ECO:0000256" key="2">
    <source>
        <dbReference type="ARBA" id="ARBA00023015"/>
    </source>
</evidence>
<name>A0A1Y2PFN7_9FLAO</name>
<evidence type="ECO:0000256" key="3">
    <source>
        <dbReference type="ARBA" id="ARBA00023125"/>
    </source>
</evidence>
<dbReference type="InterPro" id="IPR005650">
    <property type="entry name" value="BlaI_family"/>
</dbReference>
<comment type="caution">
    <text evidence="5">The sequence shown here is derived from an EMBL/GenBank/DDBJ whole genome shotgun (WGS) entry which is preliminary data.</text>
</comment>
<gene>
    <name evidence="5" type="ORF">WH52_01275</name>
</gene>
<dbReference type="InterPro" id="IPR036390">
    <property type="entry name" value="WH_DNA-bd_sf"/>
</dbReference>
<dbReference type="GO" id="GO:0045892">
    <property type="term" value="P:negative regulation of DNA-templated transcription"/>
    <property type="evidence" value="ECO:0007669"/>
    <property type="project" value="InterPro"/>
</dbReference>
<reference evidence="5 6" key="1">
    <citation type="submission" date="2015-03" db="EMBL/GenBank/DDBJ databases">
        <title>Genome sequence of Tenacibaculum sp. S2-2, isolated from intestinal microbiota of sea cucumber, Apostichopus japonicas.</title>
        <authorList>
            <person name="Shao Z."/>
            <person name="Wang L."/>
            <person name="Li X."/>
        </authorList>
    </citation>
    <scope>NUCLEOTIDE SEQUENCE [LARGE SCALE GENOMIC DNA]</scope>
    <source>
        <strain evidence="5 6">S2-2</strain>
    </source>
</reference>
<protein>
    <submittedName>
        <fullName evidence="5">Penicillinase repressor</fullName>
    </submittedName>
</protein>
<dbReference type="STRING" id="1635173.WH52_01275"/>
<dbReference type="GO" id="GO:0003677">
    <property type="term" value="F:DNA binding"/>
    <property type="evidence" value="ECO:0007669"/>
    <property type="project" value="UniProtKB-KW"/>
</dbReference>
<dbReference type="RefSeq" id="WP_086029108.1">
    <property type="nucleotide sequence ID" value="NZ_LAPZ01000001.1"/>
</dbReference>
<dbReference type="Gene3D" id="1.10.4040.10">
    <property type="entry name" value="Penicillinase repressor domain"/>
    <property type="match status" value="1"/>
</dbReference>
<keyword evidence="4" id="KW-0804">Transcription</keyword>
<evidence type="ECO:0000313" key="6">
    <source>
        <dbReference type="Proteomes" id="UP000194221"/>
    </source>
</evidence>
<dbReference type="Proteomes" id="UP000194221">
    <property type="component" value="Unassembled WGS sequence"/>
</dbReference>
<dbReference type="InterPro" id="IPR036388">
    <property type="entry name" value="WH-like_DNA-bd_sf"/>
</dbReference>
<keyword evidence="3" id="KW-0238">DNA-binding</keyword>
<dbReference type="Pfam" id="PF03965">
    <property type="entry name" value="Penicillinase_R"/>
    <property type="match status" value="1"/>
</dbReference>
<organism evidence="5 6">
    <name type="scientific">Tenacibaculum holothuriorum</name>
    <dbReference type="NCBI Taxonomy" id="1635173"/>
    <lineage>
        <taxon>Bacteria</taxon>
        <taxon>Pseudomonadati</taxon>
        <taxon>Bacteroidota</taxon>
        <taxon>Flavobacteriia</taxon>
        <taxon>Flavobacteriales</taxon>
        <taxon>Flavobacteriaceae</taxon>
        <taxon>Tenacibaculum</taxon>
    </lineage>
</organism>